<keyword evidence="4" id="KW-1185">Reference proteome</keyword>
<evidence type="ECO:0000256" key="1">
    <source>
        <dbReference type="SAM" id="Phobius"/>
    </source>
</evidence>
<organism evidence="3 4">
    <name type="scientific">Gymnopus androsaceus JB14</name>
    <dbReference type="NCBI Taxonomy" id="1447944"/>
    <lineage>
        <taxon>Eukaryota</taxon>
        <taxon>Fungi</taxon>
        <taxon>Dikarya</taxon>
        <taxon>Basidiomycota</taxon>
        <taxon>Agaricomycotina</taxon>
        <taxon>Agaricomycetes</taxon>
        <taxon>Agaricomycetidae</taxon>
        <taxon>Agaricales</taxon>
        <taxon>Marasmiineae</taxon>
        <taxon>Omphalotaceae</taxon>
        <taxon>Gymnopus</taxon>
    </lineage>
</organism>
<dbReference type="Proteomes" id="UP000799118">
    <property type="component" value="Unassembled WGS sequence"/>
</dbReference>
<accession>A0A6A4GP25</accession>
<dbReference type="OrthoDB" id="2535105at2759"/>
<feature type="transmembrane region" description="Helical" evidence="1">
    <location>
        <begin position="92"/>
        <end position="113"/>
    </location>
</feature>
<keyword evidence="1" id="KW-0812">Transmembrane</keyword>
<proteinExistence type="predicted"/>
<feature type="transmembrane region" description="Helical" evidence="1">
    <location>
        <begin position="167"/>
        <end position="187"/>
    </location>
</feature>
<keyword evidence="1" id="KW-1133">Transmembrane helix</keyword>
<dbReference type="EMBL" id="ML769795">
    <property type="protein sequence ID" value="KAE9387529.1"/>
    <property type="molecule type" value="Genomic_DNA"/>
</dbReference>
<evidence type="ECO:0000259" key="2">
    <source>
        <dbReference type="Pfam" id="PF20152"/>
    </source>
</evidence>
<reference evidence="3" key="1">
    <citation type="journal article" date="2019" name="Environ. Microbiol.">
        <title>Fungal ecological strategies reflected in gene transcription - a case study of two litter decomposers.</title>
        <authorList>
            <person name="Barbi F."/>
            <person name="Kohler A."/>
            <person name="Barry K."/>
            <person name="Baskaran P."/>
            <person name="Daum C."/>
            <person name="Fauchery L."/>
            <person name="Ihrmark K."/>
            <person name="Kuo A."/>
            <person name="LaButti K."/>
            <person name="Lipzen A."/>
            <person name="Morin E."/>
            <person name="Grigoriev I.V."/>
            <person name="Henrissat B."/>
            <person name="Lindahl B."/>
            <person name="Martin F."/>
        </authorList>
    </citation>
    <scope>NUCLEOTIDE SEQUENCE</scope>
    <source>
        <strain evidence="3">JB14</strain>
    </source>
</reference>
<evidence type="ECO:0000313" key="4">
    <source>
        <dbReference type="Proteomes" id="UP000799118"/>
    </source>
</evidence>
<keyword evidence="1" id="KW-0472">Membrane</keyword>
<dbReference type="Pfam" id="PF20152">
    <property type="entry name" value="DUF6534"/>
    <property type="match status" value="1"/>
</dbReference>
<dbReference type="PANTHER" id="PTHR40465">
    <property type="entry name" value="CHROMOSOME 1, WHOLE GENOME SHOTGUN SEQUENCE"/>
    <property type="match status" value="1"/>
</dbReference>
<feature type="transmembrane region" description="Helical" evidence="1">
    <location>
        <begin position="12"/>
        <end position="41"/>
    </location>
</feature>
<feature type="transmembrane region" description="Helical" evidence="1">
    <location>
        <begin position="53"/>
        <end position="72"/>
    </location>
</feature>
<protein>
    <recommendedName>
        <fullName evidence="2">DUF6534 domain-containing protein</fullName>
    </recommendedName>
</protein>
<evidence type="ECO:0000313" key="3">
    <source>
        <dbReference type="EMBL" id="KAE9387529.1"/>
    </source>
</evidence>
<dbReference type="PANTHER" id="PTHR40465:SF1">
    <property type="entry name" value="DUF6534 DOMAIN-CONTAINING PROTEIN"/>
    <property type="match status" value="1"/>
</dbReference>
<feature type="transmembrane region" description="Helical" evidence="1">
    <location>
        <begin position="125"/>
        <end position="147"/>
    </location>
</feature>
<name>A0A6A4GP25_9AGAR</name>
<gene>
    <name evidence="3" type="ORF">BT96DRAFT_483057</name>
</gene>
<feature type="domain" description="DUF6534" evidence="2">
    <location>
        <begin position="172"/>
        <end position="268"/>
    </location>
</feature>
<sequence length="334" mass="37185">MSGLSAVDQTQINISVGAVVISNCLSYLTMGIVLSAAWTYLSKFPADRWWFKALVILCVSMCIGDTVATGIWTYDWTVANYANPAVLALSHWAIPTEAFLLGSCGLTVQLFYAWRIWMISMRKNWILPVLIVCLSILSWCVVCWMIHIPATHKSISDLMLTLTAAYIWLGCSVGADVLITSSMIYYLDPGLRFRIELHKAQASYHAPRHFRQLIIRTVECNLLSLFTQAITVVLFNHSSIGLYYLSADMVLAKVYTFSLLVSLNCRHSDNGPETSNGGFSLSRREGGVVELTVLHTSSFPSTQASHIQQQTTSDCQEQTKGLAFNDNEFNRSLA</sequence>
<dbReference type="InterPro" id="IPR045339">
    <property type="entry name" value="DUF6534"/>
</dbReference>
<dbReference type="AlphaFoldDB" id="A0A6A4GP25"/>